<name>A0A850PNS7_9MYCO</name>
<reference evidence="1 2" key="1">
    <citation type="submission" date="2020-05" db="EMBL/GenBank/DDBJ databases">
        <title>Draft genome sequence of Mycobacterium hippocampi DL, isolated from European seabass, Dicentrarchus labrax, reared in fish farms.</title>
        <authorList>
            <person name="Stathopoulou P."/>
            <person name="Asimakis E."/>
            <person name="Tzokas K."/>
            <person name="Batargias C."/>
            <person name="Tsiamis G."/>
        </authorList>
    </citation>
    <scope>NUCLEOTIDE SEQUENCE [LARGE SCALE GENOMIC DNA]</scope>
    <source>
        <strain evidence="1 2">DL</strain>
    </source>
</reference>
<evidence type="ECO:0000313" key="2">
    <source>
        <dbReference type="Proteomes" id="UP000570517"/>
    </source>
</evidence>
<evidence type="ECO:0000313" key="1">
    <source>
        <dbReference type="EMBL" id="NVN52072.1"/>
    </source>
</evidence>
<dbReference type="InterPro" id="IPR023393">
    <property type="entry name" value="START-like_dom_sf"/>
</dbReference>
<dbReference type="Gene3D" id="3.30.530.20">
    <property type="match status" value="1"/>
</dbReference>
<accession>A0A850PNS7</accession>
<dbReference type="RefSeq" id="WP_178360355.1">
    <property type="nucleotide sequence ID" value="NZ_JABFYL010000041.1"/>
</dbReference>
<evidence type="ECO:0008006" key="3">
    <source>
        <dbReference type="Google" id="ProtNLM"/>
    </source>
</evidence>
<keyword evidence="2" id="KW-1185">Reference proteome</keyword>
<organism evidence="1 2">
    <name type="scientific">Mycolicibacterium hippocampi</name>
    <dbReference type="NCBI Taxonomy" id="659824"/>
    <lineage>
        <taxon>Bacteria</taxon>
        <taxon>Bacillati</taxon>
        <taxon>Actinomycetota</taxon>
        <taxon>Actinomycetes</taxon>
        <taxon>Mycobacteriales</taxon>
        <taxon>Mycobacteriaceae</taxon>
        <taxon>Mycolicibacterium</taxon>
    </lineage>
</organism>
<dbReference type="AlphaFoldDB" id="A0A850PNS7"/>
<dbReference type="SUPFAM" id="SSF55961">
    <property type="entry name" value="Bet v1-like"/>
    <property type="match status" value="1"/>
</dbReference>
<dbReference type="Proteomes" id="UP000570517">
    <property type="component" value="Unassembled WGS sequence"/>
</dbReference>
<gene>
    <name evidence="1" type="ORF">HLY00_738</name>
</gene>
<sequence>MSADERFIATRTVAATPAAIFAVLSNPARHRDTEPGDWVRGAVTTEQITAAGQIFVMNMYLEPMGGDYVIANLVTVFEPDRTIEWKPGRLDDEGRHQVAGWSWRYDLSARGGATDVTLTYDWSATPQTVRDGFSRMPPFGPDFIERSLSTLATSVETTTRS</sequence>
<comment type="caution">
    <text evidence="1">The sequence shown here is derived from an EMBL/GenBank/DDBJ whole genome shotgun (WGS) entry which is preliminary data.</text>
</comment>
<proteinExistence type="predicted"/>
<protein>
    <recommendedName>
        <fullName evidence="3">ATPase</fullName>
    </recommendedName>
</protein>
<dbReference type="EMBL" id="JABFYL010000041">
    <property type="protein sequence ID" value="NVN52072.1"/>
    <property type="molecule type" value="Genomic_DNA"/>
</dbReference>